<dbReference type="PATRIC" id="fig|411473.3.peg.260"/>
<dbReference type="AlphaFoldDB" id="U2KY91"/>
<name>U2KY91_9FIRM</name>
<keyword evidence="1" id="KW-0175">Coiled coil</keyword>
<dbReference type="Proteomes" id="UP000016662">
    <property type="component" value="Unassembled WGS sequence"/>
</dbReference>
<evidence type="ECO:0000313" key="3">
    <source>
        <dbReference type="Proteomes" id="UP000016662"/>
    </source>
</evidence>
<proteinExistence type="predicted"/>
<sequence length="468" mass="52011">MRDFSVNVQIKNKSVNADTGIPTTIIGTYSGEVLDARITNNNGLDITDEVIHTVLESDDYKQGIENGWFIGFLGHPEDPNCMDFKNGCIVMTDMSIDDNGKVYGEFNLVGTPVGQIVKTFIDAGVKFGISIRGAGDIVDNSVDPETFVFRGYDLVSFPAYPESIPKFTAIAASTNTDDRKKYQSVCKVVRDNISAITSSTAIDVIQSQFAKQSDTYKMLQTQKDKLTASTETTSDIDPEFAKEKIQAMTDLCIRLMESTKTLSQEKDKMMHNHAKETISASRKIRTLKRITSSQMCDIMGQLKSEQSDYTALQKENKRIKTQLSDVKKKNLIYKQRVEASADELQEKQKIIASLKSQMRETVTASTDLETRTSNLDETNRKLRSELRTCKQTLQSFQAAYADIYASALGVNPGSLSITASTTVDDLQKMVNSATSTSNMATADMVEPLYIIDECDDTDDYETNDLVTM</sequence>
<reference evidence="2 3" key="1">
    <citation type="submission" date="2013-07" db="EMBL/GenBank/DDBJ databases">
        <authorList>
            <person name="Weinstock G."/>
            <person name="Sodergren E."/>
            <person name="Wylie T."/>
            <person name="Fulton L."/>
            <person name="Fulton R."/>
            <person name="Fronick C."/>
            <person name="O'Laughlin M."/>
            <person name="Godfrey J."/>
            <person name="Miner T."/>
            <person name="Herter B."/>
            <person name="Appelbaum E."/>
            <person name="Cordes M."/>
            <person name="Lek S."/>
            <person name="Wollam A."/>
            <person name="Pepin K.H."/>
            <person name="Palsikar V.B."/>
            <person name="Mitreva M."/>
            <person name="Wilson R.K."/>
        </authorList>
    </citation>
    <scope>NUCLEOTIDE SEQUENCE [LARGE SCALE GENOMIC DNA]</scope>
    <source>
        <strain evidence="2 3">ATCC 27760</strain>
    </source>
</reference>
<gene>
    <name evidence="2" type="ORF">RUMCAL_00334</name>
</gene>
<dbReference type="EMBL" id="AWVF01000031">
    <property type="protein sequence ID" value="ERJ97262.1"/>
    <property type="molecule type" value="Genomic_DNA"/>
</dbReference>
<protein>
    <submittedName>
        <fullName evidence="2">Uncharacterized protein</fullName>
    </submittedName>
</protein>
<evidence type="ECO:0000256" key="1">
    <source>
        <dbReference type="SAM" id="Coils"/>
    </source>
</evidence>
<evidence type="ECO:0000313" key="2">
    <source>
        <dbReference type="EMBL" id="ERJ97262.1"/>
    </source>
</evidence>
<dbReference type="HOGENOM" id="CLU_583797_0_0_9"/>
<comment type="caution">
    <text evidence="2">The sequence shown here is derived from an EMBL/GenBank/DDBJ whole genome shotgun (WGS) entry which is preliminary data.</text>
</comment>
<keyword evidence="3" id="KW-1185">Reference proteome</keyword>
<accession>U2KY91</accession>
<organism evidence="2 3">
    <name type="scientific">Ruminococcus callidus ATCC 27760</name>
    <dbReference type="NCBI Taxonomy" id="411473"/>
    <lineage>
        <taxon>Bacteria</taxon>
        <taxon>Bacillati</taxon>
        <taxon>Bacillota</taxon>
        <taxon>Clostridia</taxon>
        <taxon>Eubacteriales</taxon>
        <taxon>Oscillospiraceae</taxon>
        <taxon>Ruminococcus</taxon>
    </lineage>
</organism>
<dbReference type="STRING" id="411473.RUMCAL_00334"/>
<feature type="coiled-coil region" evidence="1">
    <location>
        <begin position="302"/>
        <end position="399"/>
    </location>
</feature>